<dbReference type="PROSITE" id="PS01078">
    <property type="entry name" value="MOCF_BIOSYNTHESIS_1"/>
    <property type="match status" value="1"/>
</dbReference>
<evidence type="ECO:0000313" key="4">
    <source>
        <dbReference type="EMBL" id="HGN84643.1"/>
    </source>
</evidence>
<dbReference type="PANTHER" id="PTHR43764">
    <property type="entry name" value="MOLYBDENUM COFACTOR BIOSYNTHESIS"/>
    <property type="match status" value="1"/>
</dbReference>
<evidence type="ECO:0000256" key="1">
    <source>
        <dbReference type="ARBA" id="ARBA00005046"/>
    </source>
</evidence>
<organism evidence="4">
    <name type="scientific">Thermus tengchongensis</name>
    <dbReference type="NCBI Taxonomy" id="1214928"/>
    <lineage>
        <taxon>Bacteria</taxon>
        <taxon>Thermotogati</taxon>
        <taxon>Deinococcota</taxon>
        <taxon>Deinococci</taxon>
        <taxon>Thermales</taxon>
        <taxon>Thermaceae</taxon>
        <taxon>Thermus</taxon>
    </lineage>
</organism>
<dbReference type="EMBL" id="DTAB01000026">
    <property type="protein sequence ID" value="HGN84643.1"/>
    <property type="molecule type" value="Genomic_DNA"/>
</dbReference>
<name>A0A7V4AKS2_9DEIN</name>
<dbReference type="UniPathway" id="UPA00344"/>
<dbReference type="Gene3D" id="3.40.980.10">
    <property type="entry name" value="MoaB/Mog-like domain"/>
    <property type="match status" value="1"/>
</dbReference>
<reference evidence="4" key="1">
    <citation type="journal article" date="2020" name="mSystems">
        <title>Genome- and Community-Level Interaction Insights into Carbon Utilization and Element Cycling Functions of Hydrothermarchaeota in Hydrothermal Sediment.</title>
        <authorList>
            <person name="Zhou Z."/>
            <person name="Liu Y."/>
            <person name="Xu W."/>
            <person name="Pan J."/>
            <person name="Luo Z.H."/>
            <person name="Li M."/>
        </authorList>
    </citation>
    <scope>NUCLEOTIDE SEQUENCE [LARGE SCALE GENOMIC DNA]</scope>
    <source>
        <strain evidence="4">SpSt-611</strain>
    </source>
</reference>
<protein>
    <submittedName>
        <fullName evidence="4">MogA/MoaB family molybdenum cofactor biosynthesis protein</fullName>
    </submittedName>
</protein>
<evidence type="ECO:0000256" key="2">
    <source>
        <dbReference type="ARBA" id="ARBA00023150"/>
    </source>
</evidence>
<dbReference type="SMART" id="SM00852">
    <property type="entry name" value="MoCF_biosynth"/>
    <property type="match status" value="1"/>
</dbReference>
<dbReference type="InterPro" id="IPR051920">
    <property type="entry name" value="MPT_Adenylyltrnsfr/MoaC-Rel"/>
</dbReference>
<accession>A0A7V4AKS2</accession>
<dbReference type="InterPro" id="IPR008284">
    <property type="entry name" value="MoCF_biosynth_CS"/>
</dbReference>
<proteinExistence type="predicted"/>
<dbReference type="Pfam" id="PF00994">
    <property type="entry name" value="MoCF_biosynth"/>
    <property type="match status" value="1"/>
</dbReference>
<dbReference type="GO" id="GO:0006777">
    <property type="term" value="P:Mo-molybdopterin cofactor biosynthetic process"/>
    <property type="evidence" value="ECO:0007669"/>
    <property type="project" value="UniProtKB-KW"/>
</dbReference>
<feature type="domain" description="MoaB/Mog" evidence="3">
    <location>
        <begin position="5"/>
        <end position="149"/>
    </location>
</feature>
<dbReference type="SUPFAM" id="SSF53218">
    <property type="entry name" value="Molybdenum cofactor biosynthesis proteins"/>
    <property type="match status" value="1"/>
</dbReference>
<dbReference type="CDD" id="cd00886">
    <property type="entry name" value="MogA_MoaB"/>
    <property type="match status" value="1"/>
</dbReference>
<sequence length="164" mass="17735">MFRVGILTVSDKGSRGEREDTTHLAIREALKGGPFEVAAYEIVPDEPPLIKKVIRLWADREGLDLILTNGGTGLAPRDKTPEATRELLDKEVPGLAELMRLRGLEKTPMAALSRGLAGVRGKSLILNLPGSPKGARESLEAVLPVLPHALSLITGKAWQEGHHE</sequence>
<comment type="caution">
    <text evidence="4">The sequence shown here is derived from an EMBL/GenBank/DDBJ whole genome shotgun (WGS) entry which is preliminary data.</text>
</comment>
<dbReference type="InterPro" id="IPR036425">
    <property type="entry name" value="MoaB/Mog-like_dom_sf"/>
</dbReference>
<comment type="pathway">
    <text evidence="1">Cofactor biosynthesis; molybdopterin biosynthesis.</text>
</comment>
<dbReference type="AlphaFoldDB" id="A0A7V4AKS2"/>
<dbReference type="PANTHER" id="PTHR43764:SF1">
    <property type="entry name" value="MOLYBDOPTERIN MOLYBDOTRANSFERASE"/>
    <property type="match status" value="1"/>
</dbReference>
<dbReference type="NCBIfam" id="TIGR00177">
    <property type="entry name" value="molyb_syn"/>
    <property type="match status" value="1"/>
</dbReference>
<evidence type="ECO:0000259" key="3">
    <source>
        <dbReference type="SMART" id="SM00852"/>
    </source>
</evidence>
<keyword evidence="2" id="KW-0501">Molybdenum cofactor biosynthesis</keyword>
<dbReference type="InterPro" id="IPR001453">
    <property type="entry name" value="MoaB/Mog_dom"/>
</dbReference>
<gene>
    <name evidence="4" type="ORF">ENT80_00425</name>
</gene>